<accession>A0A9P6QF52</accession>
<evidence type="ECO:0000256" key="2">
    <source>
        <dbReference type="ARBA" id="ARBA00022448"/>
    </source>
</evidence>
<dbReference type="InterPro" id="IPR050352">
    <property type="entry name" value="ABCG_transporters"/>
</dbReference>
<feature type="transmembrane region" description="Helical" evidence="9">
    <location>
        <begin position="454"/>
        <end position="474"/>
    </location>
</feature>
<dbReference type="InterPro" id="IPR003593">
    <property type="entry name" value="AAA+_ATPase"/>
</dbReference>
<evidence type="ECO:0000256" key="9">
    <source>
        <dbReference type="SAM" id="Phobius"/>
    </source>
</evidence>
<keyword evidence="5" id="KW-0067">ATP-binding</keyword>
<evidence type="ECO:0000313" key="11">
    <source>
        <dbReference type="EMBL" id="KAG0267261.1"/>
    </source>
</evidence>
<dbReference type="InterPro" id="IPR003439">
    <property type="entry name" value="ABC_transporter-like_ATP-bd"/>
</dbReference>
<feature type="transmembrane region" description="Helical" evidence="9">
    <location>
        <begin position="569"/>
        <end position="592"/>
    </location>
</feature>
<evidence type="ECO:0000259" key="10">
    <source>
        <dbReference type="PROSITE" id="PS50893"/>
    </source>
</evidence>
<dbReference type="Pfam" id="PF00005">
    <property type="entry name" value="ABC_tran"/>
    <property type="match status" value="2"/>
</dbReference>
<dbReference type="GO" id="GO:0005524">
    <property type="term" value="F:ATP binding"/>
    <property type="evidence" value="ECO:0007669"/>
    <property type="project" value="UniProtKB-KW"/>
</dbReference>
<dbReference type="OrthoDB" id="245989at2759"/>
<evidence type="ECO:0000256" key="8">
    <source>
        <dbReference type="SAM" id="MobiDB-lite"/>
    </source>
</evidence>
<keyword evidence="3 9" id="KW-0812">Transmembrane</keyword>
<feature type="transmembrane region" description="Helical" evidence="9">
    <location>
        <begin position="604"/>
        <end position="626"/>
    </location>
</feature>
<reference evidence="11" key="1">
    <citation type="journal article" date="2020" name="Fungal Divers.">
        <title>Resolving the Mortierellaceae phylogeny through synthesis of multi-gene phylogenetics and phylogenomics.</title>
        <authorList>
            <person name="Vandepol N."/>
            <person name="Liber J."/>
            <person name="Desiro A."/>
            <person name="Na H."/>
            <person name="Kennedy M."/>
            <person name="Barry K."/>
            <person name="Grigoriev I.V."/>
            <person name="Miller A.N."/>
            <person name="O'Donnell K."/>
            <person name="Stajich J.E."/>
            <person name="Bonito G."/>
        </authorList>
    </citation>
    <scope>NUCLEOTIDE SEQUENCE</scope>
    <source>
        <strain evidence="11">KOD948</strain>
    </source>
</reference>
<gene>
    <name evidence="11" type="ORF">BG011_007672</name>
</gene>
<dbReference type="Pfam" id="PF01061">
    <property type="entry name" value="ABC2_membrane"/>
    <property type="match status" value="2"/>
</dbReference>
<dbReference type="EMBL" id="JAAAJA010000006">
    <property type="protein sequence ID" value="KAG0267261.1"/>
    <property type="molecule type" value="Genomic_DNA"/>
</dbReference>
<keyword evidence="6 9" id="KW-1133">Transmembrane helix</keyword>
<feature type="region of interest" description="Disordered" evidence="8">
    <location>
        <begin position="754"/>
        <end position="784"/>
    </location>
</feature>
<dbReference type="InterPro" id="IPR027417">
    <property type="entry name" value="P-loop_NTPase"/>
</dbReference>
<keyword evidence="7 9" id="KW-0472">Membrane</keyword>
<feature type="transmembrane region" description="Helical" evidence="9">
    <location>
        <begin position="1352"/>
        <end position="1374"/>
    </location>
</feature>
<dbReference type="GO" id="GO:0016887">
    <property type="term" value="F:ATP hydrolysis activity"/>
    <property type="evidence" value="ECO:0007669"/>
    <property type="project" value="InterPro"/>
</dbReference>
<evidence type="ECO:0000256" key="4">
    <source>
        <dbReference type="ARBA" id="ARBA00022741"/>
    </source>
</evidence>
<dbReference type="InterPro" id="IPR017871">
    <property type="entry name" value="ABC_transporter-like_CS"/>
</dbReference>
<feature type="domain" description="ABC transporter" evidence="10">
    <location>
        <begin position="813"/>
        <end position="1068"/>
    </location>
</feature>
<evidence type="ECO:0000313" key="12">
    <source>
        <dbReference type="Proteomes" id="UP000726737"/>
    </source>
</evidence>
<feature type="domain" description="ABC transporter" evidence="10">
    <location>
        <begin position="79"/>
        <end position="313"/>
    </location>
</feature>
<proteinExistence type="predicted"/>
<feature type="region of interest" description="Disordered" evidence="8">
    <location>
        <begin position="59"/>
        <end position="81"/>
    </location>
</feature>
<feature type="transmembrane region" description="Helical" evidence="9">
    <location>
        <begin position="1246"/>
        <end position="1264"/>
    </location>
</feature>
<dbReference type="PROSITE" id="PS00211">
    <property type="entry name" value="ABC_TRANSPORTER_1"/>
    <property type="match status" value="1"/>
</dbReference>
<organism evidence="11 12">
    <name type="scientific">Mortierella polycephala</name>
    <dbReference type="NCBI Taxonomy" id="41804"/>
    <lineage>
        <taxon>Eukaryota</taxon>
        <taxon>Fungi</taxon>
        <taxon>Fungi incertae sedis</taxon>
        <taxon>Mucoromycota</taxon>
        <taxon>Mortierellomycotina</taxon>
        <taxon>Mortierellomycetes</taxon>
        <taxon>Mortierellales</taxon>
        <taxon>Mortierellaceae</taxon>
        <taxon>Mortierella</taxon>
    </lineage>
</organism>
<dbReference type="SMART" id="SM00382">
    <property type="entry name" value="AAA"/>
    <property type="match status" value="2"/>
</dbReference>
<dbReference type="InterPro" id="IPR043926">
    <property type="entry name" value="ABCG_dom"/>
</dbReference>
<feature type="transmembrane region" description="Helical" evidence="9">
    <location>
        <begin position="1271"/>
        <end position="1295"/>
    </location>
</feature>
<evidence type="ECO:0000256" key="6">
    <source>
        <dbReference type="ARBA" id="ARBA00022989"/>
    </source>
</evidence>
<evidence type="ECO:0000256" key="3">
    <source>
        <dbReference type="ARBA" id="ARBA00022692"/>
    </source>
</evidence>
<dbReference type="PANTHER" id="PTHR48041:SF119">
    <property type="entry name" value="ROA1P"/>
    <property type="match status" value="1"/>
</dbReference>
<dbReference type="Proteomes" id="UP000726737">
    <property type="component" value="Unassembled WGS sequence"/>
</dbReference>
<evidence type="ECO:0000256" key="7">
    <source>
        <dbReference type="ARBA" id="ARBA00023136"/>
    </source>
</evidence>
<feature type="transmembrane region" description="Helical" evidence="9">
    <location>
        <begin position="486"/>
        <end position="507"/>
    </location>
</feature>
<feature type="transmembrane region" description="Helical" evidence="9">
    <location>
        <begin position="702"/>
        <end position="720"/>
    </location>
</feature>
<dbReference type="InterPro" id="IPR013525">
    <property type="entry name" value="ABC2_TM"/>
</dbReference>
<evidence type="ECO:0000256" key="5">
    <source>
        <dbReference type="ARBA" id="ARBA00022840"/>
    </source>
</evidence>
<dbReference type="Pfam" id="PF19055">
    <property type="entry name" value="ABC2_membrane_7"/>
    <property type="match status" value="1"/>
</dbReference>
<keyword evidence="12" id="KW-1185">Reference proteome</keyword>
<dbReference type="PROSITE" id="PS50893">
    <property type="entry name" value="ABC_TRANSPORTER_2"/>
    <property type="match status" value="2"/>
</dbReference>
<keyword evidence="2" id="KW-0813">Transport</keyword>
<dbReference type="GO" id="GO:0140359">
    <property type="term" value="F:ABC-type transporter activity"/>
    <property type="evidence" value="ECO:0007669"/>
    <property type="project" value="InterPro"/>
</dbReference>
<dbReference type="PANTHER" id="PTHR48041">
    <property type="entry name" value="ABC TRANSPORTER G FAMILY MEMBER 28"/>
    <property type="match status" value="1"/>
</dbReference>
<comment type="subcellular location">
    <subcellularLocation>
        <location evidence="1">Membrane</location>
        <topology evidence="1">Multi-pass membrane protein</topology>
    </subcellularLocation>
</comment>
<feature type="transmembrane region" description="Helical" evidence="9">
    <location>
        <begin position="1163"/>
        <end position="1182"/>
    </location>
</feature>
<sequence length="1383" mass="154319">MHPATYFEDITINSGKVTHNNSNNDKIELNIKDLSLSLVPQSPAWLRILKRIVGRRDNCGSTGGKRHSNIGGADAEGDKKSDNRIIPEVGINILRHVSLKVAPGQVCLIMGGSGSGKTTLLNAIAGRMDPCQTAISGQILFNNEQTKSVRETLRFAADLRLPSSVSHEKKEQLIESLILELGLKNCAETIIGDASGAEVDQGGLYRGISGGERRRVSAALSLVTNPHMLLCDEVTSGLDAFSSFELVKTLTAFAQSSHNSVILSIHQPRSEVFKFLCESDGQFLLLSKGDVVYSGPLTGLLPWFDSVGIPPCPNNMNPFDYVMDVCMRDFSSASRESESSAQRDHLVQAWRNKMGMYIAGENSLKERKRETKPRTPIGTDGAVLLGTLYPEERAEEQRQERKKKKQQEYLTCKSKVDDSGLRDVDWARSHQSFRRQTMTLIRRAWINKCRDRQMFWGILVVDAILGILLGSLFYNLGDSLDDIRSRSSICSILVTFQPYIFMIVVIYKTTSEIKTFERERRDRWYGPWPFLISTAVSSVPENIINSAAHSLIVYYMAGIRTGSIEYVGWYTLINIAFHFTVSTFATFCTVVFTDFDTANALASTIYLAFSLTSGFFVVTSNIPHYVSWIKYISYVRLGYQSLLSLEFTDNHLNCPFVGQGIGTTSSNATSTNWDPTLCAPWDGNNILRGQLEATPNYFHTPVAYLLIQYAVYILLSWVVLTCRSTGPAKVVVERSSAQRTIRAFWKFLRCQEPTEPASGNPIDNEENREDFAGNGDQEGRKDSRTVTRVEMFSQGLSPKEPVTIQIKQLSLSVQTKSWEWTQLCPFIAVPTRKIMKKQLLQDIDFVIPPGQLTAILGGSGCGKTSLLNALLRRTSAEFSLTGDIYVNGTMNPTAQKLNTVCSYVRQEDNFLMSHLTVRETFVYVARLCLPDTLSKQEKLAKVDEIIDLMGLRDCADVLIGDDETSGISGGQRRRVSIGMQLILEPSVLVLDEPSSGLDSVTALAIVQTLKRIAACGRTVICTIHQPRNDIWNEFDNVMLLLTGGRLAYSGKASQVVDYFANAGHVIPKFANPPDFIIDTVSINTRSPTLEESTRATVDALAALYVRSKRHISSSEDRSDTSSSVIEMLPALGDHVPHYSGFLKATPILIHRSFVNAARQKGQLLIRIVQPIVLAIVSLLFLGRLDDSPWGVLNRLGIFQQITTLSIGTMMYNIEYFPKERGIALREIANGNYGPSTFLASYMAMELPSAAISSFCVAAFIHLFVNLQHTLLSYLTLVWAFTFMTGFMVTTLPPFLKHINYLSVFKYSSIVSALNEFKGLQFKCTEKMVQNGECPMRTGEEVLMFLNFENENLWMNIGLIILMIVLYRLLAWYVLVSRVRSSRR</sequence>
<keyword evidence="4" id="KW-0547">Nucleotide-binding</keyword>
<dbReference type="GO" id="GO:0016020">
    <property type="term" value="C:membrane"/>
    <property type="evidence" value="ECO:0007669"/>
    <property type="project" value="UniProtKB-SubCell"/>
</dbReference>
<dbReference type="Gene3D" id="3.40.50.300">
    <property type="entry name" value="P-loop containing nucleotide triphosphate hydrolases"/>
    <property type="match status" value="2"/>
</dbReference>
<name>A0A9P6QF52_9FUNG</name>
<evidence type="ECO:0000256" key="1">
    <source>
        <dbReference type="ARBA" id="ARBA00004141"/>
    </source>
</evidence>
<protein>
    <recommendedName>
        <fullName evidence="10">ABC transporter domain-containing protein</fullName>
    </recommendedName>
</protein>
<comment type="caution">
    <text evidence="11">The sequence shown here is derived from an EMBL/GenBank/DDBJ whole genome shotgun (WGS) entry which is preliminary data.</text>
</comment>
<dbReference type="SUPFAM" id="SSF52540">
    <property type="entry name" value="P-loop containing nucleoside triphosphate hydrolases"/>
    <property type="match status" value="2"/>
</dbReference>